<dbReference type="PANTHER" id="PTHR43283">
    <property type="entry name" value="BETA-LACTAMASE-RELATED"/>
    <property type="match status" value="1"/>
</dbReference>
<name>A0A6N3GZP8_9FIRM</name>
<dbReference type="AlphaFoldDB" id="A0A6N3GZP8"/>
<evidence type="ECO:0000313" key="2">
    <source>
        <dbReference type="EMBL" id="VYU69845.1"/>
    </source>
</evidence>
<protein>
    <submittedName>
        <fullName evidence="2">Esterase EstB</fullName>
        <ecNumber evidence="2">3.1.1.-</ecNumber>
    </submittedName>
</protein>
<dbReference type="PANTHER" id="PTHR43283:SF3">
    <property type="entry name" value="BETA-LACTAMASE FAMILY PROTEIN (AFU_ORTHOLOGUE AFUA_5G07500)"/>
    <property type="match status" value="1"/>
</dbReference>
<feature type="domain" description="Beta-lactamase-related" evidence="1">
    <location>
        <begin position="21"/>
        <end position="389"/>
    </location>
</feature>
<dbReference type="Pfam" id="PF00144">
    <property type="entry name" value="Beta-lactamase"/>
    <property type="match status" value="1"/>
</dbReference>
<reference evidence="2" key="1">
    <citation type="submission" date="2019-11" db="EMBL/GenBank/DDBJ databases">
        <authorList>
            <person name="Feng L."/>
        </authorList>
    </citation>
    <scope>NUCLEOTIDE SEQUENCE</scope>
    <source>
        <strain evidence="2">ChathewayiLFYP18</strain>
    </source>
</reference>
<evidence type="ECO:0000259" key="1">
    <source>
        <dbReference type="Pfam" id="PF00144"/>
    </source>
</evidence>
<dbReference type="EC" id="3.1.1.-" evidence="2"/>
<dbReference type="InterPro" id="IPR012338">
    <property type="entry name" value="Beta-lactam/transpept-like"/>
</dbReference>
<sequence length="407" mass="45893">MSKDASLHVHFMNSDLQQRMEAVLADALDQQEMSGASFLVMKDGKTLCRLEAGYADRKAGRKIKCDTIYRLYSMTKPITAVAAMILLERGELCLQTPVYEYLPSFSGGKVWRDGHLEEAIRPVTIHDLLNMTSGLSYGDSDTETERRTRELFCETERRLITESPMTTREFAEKAGAIPLLYQPGTSWKYGISADIMGAVIETVTNQTLGAFMRSEIFEPLGMTDTSFYVPEEKQHRLAMAYETGTDGKLKEYTGNFLGINNRMKGNAGFESGGAGLASTIDDYERFARMLLQKGSFEERQILRPGTVEYLTGGRLFGDTLSESPQGSFERWFGQRGFSYGNFMRVLWNPGQASVLGRQMEYCWDGWLGCSFVNCPRERLTFLVMQQKKDAGMLVTRLKNVLFSHDLS</sequence>
<dbReference type="Gene3D" id="3.40.710.10">
    <property type="entry name" value="DD-peptidase/beta-lactamase superfamily"/>
    <property type="match status" value="1"/>
</dbReference>
<gene>
    <name evidence="2" type="primary">estB</name>
    <name evidence="2" type="ORF">CHLFYP18_02156</name>
</gene>
<dbReference type="GO" id="GO:0016787">
    <property type="term" value="F:hydrolase activity"/>
    <property type="evidence" value="ECO:0007669"/>
    <property type="project" value="UniProtKB-KW"/>
</dbReference>
<keyword evidence="2" id="KW-0378">Hydrolase</keyword>
<dbReference type="InterPro" id="IPR001466">
    <property type="entry name" value="Beta-lactam-related"/>
</dbReference>
<dbReference type="EMBL" id="CACRUH010000067">
    <property type="protein sequence ID" value="VYU69845.1"/>
    <property type="molecule type" value="Genomic_DNA"/>
</dbReference>
<proteinExistence type="predicted"/>
<dbReference type="InterPro" id="IPR050789">
    <property type="entry name" value="Diverse_Enzym_Activities"/>
</dbReference>
<accession>A0A6N3GZP8</accession>
<dbReference type="SUPFAM" id="SSF56601">
    <property type="entry name" value="beta-lactamase/transpeptidase-like"/>
    <property type="match status" value="1"/>
</dbReference>
<organism evidence="2">
    <name type="scientific">Hungatella hathewayi</name>
    <dbReference type="NCBI Taxonomy" id="154046"/>
    <lineage>
        <taxon>Bacteria</taxon>
        <taxon>Bacillati</taxon>
        <taxon>Bacillota</taxon>
        <taxon>Clostridia</taxon>
        <taxon>Lachnospirales</taxon>
        <taxon>Lachnospiraceae</taxon>
        <taxon>Hungatella</taxon>
    </lineage>
</organism>